<dbReference type="SUPFAM" id="SSF47769">
    <property type="entry name" value="SAM/Pointed domain"/>
    <property type="match status" value="1"/>
</dbReference>
<evidence type="ECO:0008006" key="3">
    <source>
        <dbReference type="Google" id="ProtNLM"/>
    </source>
</evidence>
<dbReference type="AlphaFoldDB" id="A0A7S3Z9Z9"/>
<feature type="region of interest" description="Disordered" evidence="1">
    <location>
        <begin position="98"/>
        <end position="139"/>
    </location>
</feature>
<dbReference type="EMBL" id="HBIV01040166">
    <property type="protein sequence ID" value="CAE0676667.1"/>
    <property type="molecule type" value="Transcribed_RNA"/>
</dbReference>
<accession>A0A7S3Z9Z9</accession>
<feature type="region of interest" description="Disordered" evidence="1">
    <location>
        <begin position="160"/>
        <end position="193"/>
    </location>
</feature>
<feature type="region of interest" description="Disordered" evidence="1">
    <location>
        <begin position="42"/>
        <end position="68"/>
    </location>
</feature>
<organism evidence="2">
    <name type="scientific">Lotharella globosa</name>
    <dbReference type="NCBI Taxonomy" id="91324"/>
    <lineage>
        <taxon>Eukaryota</taxon>
        <taxon>Sar</taxon>
        <taxon>Rhizaria</taxon>
        <taxon>Cercozoa</taxon>
        <taxon>Chlorarachniophyceae</taxon>
        <taxon>Lotharella</taxon>
    </lineage>
</organism>
<evidence type="ECO:0000313" key="2">
    <source>
        <dbReference type="EMBL" id="CAE0676667.1"/>
    </source>
</evidence>
<dbReference type="Gene3D" id="1.10.150.50">
    <property type="entry name" value="Transcription Factor, Ets-1"/>
    <property type="match status" value="1"/>
</dbReference>
<protein>
    <recommendedName>
        <fullName evidence="3">SAM domain-containing protein</fullName>
    </recommendedName>
</protein>
<dbReference type="InterPro" id="IPR013761">
    <property type="entry name" value="SAM/pointed_sf"/>
</dbReference>
<reference evidence="2" key="1">
    <citation type="submission" date="2021-01" db="EMBL/GenBank/DDBJ databases">
        <authorList>
            <person name="Corre E."/>
            <person name="Pelletier E."/>
            <person name="Niang G."/>
            <person name="Scheremetjew M."/>
            <person name="Finn R."/>
            <person name="Kale V."/>
            <person name="Holt S."/>
            <person name="Cochrane G."/>
            <person name="Meng A."/>
            <person name="Brown T."/>
            <person name="Cohen L."/>
        </authorList>
    </citation>
    <scope>NUCLEOTIDE SEQUENCE</scope>
    <source>
        <strain evidence="2">CCCM811</strain>
    </source>
</reference>
<feature type="compositionally biased region" description="Low complexity" evidence="1">
    <location>
        <begin position="182"/>
        <end position="193"/>
    </location>
</feature>
<evidence type="ECO:0000256" key="1">
    <source>
        <dbReference type="SAM" id="MobiDB-lite"/>
    </source>
</evidence>
<name>A0A7S3Z9Z9_9EUKA</name>
<gene>
    <name evidence="2" type="ORF">LGLO00237_LOCUS28445</name>
</gene>
<sequence length="288" mass="32963">MTDRDVTRQLDFHSIITVPQKPRLPSMSSTPSAGLHHALAGLNLGRNRRSRSFRRQTNLTPPPRQKFQRHSFNCTTSLTQKSPIDKSDPWAAVPILDLGGSDMKTTRDDRSRAQSVDSPARSCSPARRKDYPRETMTPNRKCFSSVMKGLRVQIPRNLKLHSSPISKKRRGRRSIFDPTTPASSRNSSANGRRTPLHMWKIRHVARWMNKVAPQFSQLVIERKLNGERMLRVRNTDDLLELGFPKVAPLGKVLKELQHLQTDDVIWHVRSLRSQPVKECKSRVSPTFK</sequence>
<proteinExistence type="predicted"/>